<dbReference type="InterPro" id="IPR046532">
    <property type="entry name" value="DUF6597"/>
</dbReference>
<dbReference type="PROSITE" id="PS01124">
    <property type="entry name" value="HTH_ARAC_FAMILY_2"/>
    <property type="match status" value="1"/>
</dbReference>
<dbReference type="PANTHER" id="PTHR46796:SF13">
    <property type="entry name" value="HTH-TYPE TRANSCRIPTIONAL ACTIVATOR RHAS"/>
    <property type="match status" value="1"/>
</dbReference>
<dbReference type="InterPro" id="IPR050204">
    <property type="entry name" value="AraC_XylS_family_regulators"/>
</dbReference>
<evidence type="ECO:0000313" key="5">
    <source>
        <dbReference type="EMBL" id="MFD2547174.1"/>
    </source>
</evidence>
<keyword evidence="3" id="KW-0804">Transcription</keyword>
<dbReference type="Pfam" id="PF20240">
    <property type="entry name" value="DUF6597"/>
    <property type="match status" value="1"/>
</dbReference>
<sequence>MKYKETIPTAGLQSFIHSFWELTGEANDRQWERIFPDGCPGVVVNMGASCPTDSGALVMDQGRTYVVGSAKNFKESFVEERTHLVGVCLKPGAFSHFFTYADQREIADKTVLLERSNSLKTALLHKEPYSYLNRFFLERLSPQDGFLQTVLNDIQQAGAVVRVGELAKRNHVTIRQLERYFSRYVGMTPKEYINIVRFQRALQALQQPERKSLSEIAFLSGYYDQAHLTNEVKRLTGNNPSEF</sequence>
<dbReference type="SMART" id="SM00342">
    <property type="entry name" value="HTH_ARAC"/>
    <property type="match status" value="1"/>
</dbReference>
<comment type="caution">
    <text evidence="5">The sequence shown here is derived from an EMBL/GenBank/DDBJ whole genome shotgun (WGS) entry which is preliminary data.</text>
</comment>
<dbReference type="InterPro" id="IPR018060">
    <property type="entry name" value="HTH_AraC"/>
</dbReference>
<dbReference type="Pfam" id="PF12833">
    <property type="entry name" value="HTH_18"/>
    <property type="match status" value="1"/>
</dbReference>
<evidence type="ECO:0000256" key="1">
    <source>
        <dbReference type="ARBA" id="ARBA00023015"/>
    </source>
</evidence>
<proteinExistence type="predicted"/>
<organism evidence="5 6">
    <name type="scientific">Sphingobacterium suaedae</name>
    <dbReference type="NCBI Taxonomy" id="1686402"/>
    <lineage>
        <taxon>Bacteria</taxon>
        <taxon>Pseudomonadati</taxon>
        <taxon>Bacteroidota</taxon>
        <taxon>Sphingobacteriia</taxon>
        <taxon>Sphingobacteriales</taxon>
        <taxon>Sphingobacteriaceae</taxon>
        <taxon>Sphingobacterium</taxon>
    </lineage>
</organism>
<feature type="domain" description="HTH araC/xylS-type" evidence="4">
    <location>
        <begin position="144"/>
        <end position="243"/>
    </location>
</feature>
<evidence type="ECO:0000256" key="2">
    <source>
        <dbReference type="ARBA" id="ARBA00023125"/>
    </source>
</evidence>
<dbReference type="Proteomes" id="UP001597545">
    <property type="component" value="Unassembled WGS sequence"/>
</dbReference>
<dbReference type="PANTHER" id="PTHR46796">
    <property type="entry name" value="HTH-TYPE TRANSCRIPTIONAL ACTIVATOR RHAS-RELATED"/>
    <property type="match status" value="1"/>
</dbReference>
<dbReference type="Gene3D" id="1.10.10.60">
    <property type="entry name" value="Homeodomain-like"/>
    <property type="match status" value="1"/>
</dbReference>
<evidence type="ECO:0000313" key="6">
    <source>
        <dbReference type="Proteomes" id="UP001597545"/>
    </source>
</evidence>
<keyword evidence="6" id="KW-1185">Reference proteome</keyword>
<evidence type="ECO:0000259" key="4">
    <source>
        <dbReference type="PROSITE" id="PS01124"/>
    </source>
</evidence>
<gene>
    <name evidence="5" type="ORF">ACFSR5_05885</name>
</gene>
<reference evidence="6" key="1">
    <citation type="journal article" date="2019" name="Int. J. Syst. Evol. Microbiol.">
        <title>The Global Catalogue of Microorganisms (GCM) 10K type strain sequencing project: providing services to taxonomists for standard genome sequencing and annotation.</title>
        <authorList>
            <consortium name="The Broad Institute Genomics Platform"/>
            <consortium name="The Broad Institute Genome Sequencing Center for Infectious Disease"/>
            <person name="Wu L."/>
            <person name="Ma J."/>
        </authorList>
    </citation>
    <scope>NUCLEOTIDE SEQUENCE [LARGE SCALE GENOMIC DNA]</scope>
    <source>
        <strain evidence="6">KCTC 42662</strain>
    </source>
</reference>
<dbReference type="EMBL" id="JBHULR010000003">
    <property type="protein sequence ID" value="MFD2547174.1"/>
    <property type="molecule type" value="Genomic_DNA"/>
</dbReference>
<keyword evidence="2" id="KW-0238">DNA-binding</keyword>
<dbReference type="SUPFAM" id="SSF46689">
    <property type="entry name" value="Homeodomain-like"/>
    <property type="match status" value="1"/>
</dbReference>
<accession>A0ABW5KEG5</accession>
<evidence type="ECO:0000256" key="3">
    <source>
        <dbReference type="ARBA" id="ARBA00023163"/>
    </source>
</evidence>
<dbReference type="InterPro" id="IPR009057">
    <property type="entry name" value="Homeodomain-like_sf"/>
</dbReference>
<name>A0ABW5KEG5_9SPHI</name>
<dbReference type="RefSeq" id="WP_380901675.1">
    <property type="nucleotide sequence ID" value="NZ_JBHUEG010000007.1"/>
</dbReference>
<keyword evidence="1" id="KW-0805">Transcription regulation</keyword>
<protein>
    <submittedName>
        <fullName evidence="5">Helix-turn-helix domain-containing protein</fullName>
    </submittedName>
</protein>